<dbReference type="Proteomes" id="UP001498476">
    <property type="component" value="Unassembled WGS sequence"/>
</dbReference>
<dbReference type="SUPFAM" id="SSF55729">
    <property type="entry name" value="Acyl-CoA N-acyltransferases (Nat)"/>
    <property type="match status" value="1"/>
</dbReference>
<dbReference type="CDD" id="cd04301">
    <property type="entry name" value="NAT_SF"/>
    <property type="match status" value="1"/>
</dbReference>
<dbReference type="InterPro" id="IPR016181">
    <property type="entry name" value="Acyl_CoA_acyltransferase"/>
</dbReference>
<reference evidence="1 2" key="1">
    <citation type="journal article" date="2025" name="Microbiol. Resour. Announc.">
        <title>Draft genome sequences for Neonectria magnoliae and Neonectria punicea, canker pathogens of Liriodendron tulipifera and Acer saccharum in West Virginia.</title>
        <authorList>
            <person name="Petronek H.M."/>
            <person name="Kasson M.T."/>
            <person name="Metheny A.M."/>
            <person name="Stauder C.M."/>
            <person name="Lovett B."/>
            <person name="Lynch S.C."/>
            <person name="Garnas J.R."/>
            <person name="Kasson L.R."/>
            <person name="Stajich J.E."/>
        </authorList>
    </citation>
    <scope>NUCLEOTIDE SEQUENCE [LARGE SCALE GENOMIC DNA]</scope>
    <source>
        <strain evidence="1 2">NRRL 64653</strain>
    </source>
</reference>
<accession>A0ABR1GZ61</accession>
<dbReference type="PANTHER" id="PTHR42791">
    <property type="entry name" value="GNAT FAMILY ACETYLTRANSFERASE"/>
    <property type="match status" value="1"/>
</dbReference>
<evidence type="ECO:0000313" key="2">
    <source>
        <dbReference type="Proteomes" id="UP001498476"/>
    </source>
</evidence>
<dbReference type="PANTHER" id="PTHR42791:SF2">
    <property type="entry name" value="N-ACETYLTRANSFERASE DOMAIN-CONTAINING PROTEIN"/>
    <property type="match status" value="1"/>
</dbReference>
<name>A0ABR1GZ61_9HYPO</name>
<gene>
    <name evidence="1" type="ORF">QQX98_007024</name>
</gene>
<evidence type="ECO:0008006" key="3">
    <source>
        <dbReference type="Google" id="ProtNLM"/>
    </source>
</evidence>
<dbReference type="EMBL" id="JAZAVJ010000111">
    <property type="protein sequence ID" value="KAK7414081.1"/>
    <property type="molecule type" value="Genomic_DNA"/>
</dbReference>
<evidence type="ECO:0000313" key="1">
    <source>
        <dbReference type="EMBL" id="KAK7414081.1"/>
    </source>
</evidence>
<dbReference type="InterPro" id="IPR052523">
    <property type="entry name" value="Trichothecene_AcTrans"/>
</dbReference>
<sequence length="223" mass="24827">MEDTLAIRPANKADLNAITWIIKHGFPDDPGCTYKFPYRDESPEDFWKWTRLEYEEYLDQPEKFATLVVTAPVTSDGQVVHQPISVGVWDVAVETKSKGGDRGINERKDANPQHMRAYAAAAARGFEAHYAKYGNDQLNLSMLVTHPDFRRRGAATMLCNWGQKKSVETGRVLTVMASPMASPMGNSLYLSLGCKLVGSVVAQVDSEEDKVDIDILEKEANLC</sequence>
<keyword evidence="2" id="KW-1185">Reference proteome</keyword>
<comment type="caution">
    <text evidence="1">The sequence shown here is derived from an EMBL/GenBank/DDBJ whole genome shotgun (WGS) entry which is preliminary data.</text>
</comment>
<organism evidence="1 2">
    <name type="scientific">Neonectria punicea</name>
    <dbReference type="NCBI Taxonomy" id="979145"/>
    <lineage>
        <taxon>Eukaryota</taxon>
        <taxon>Fungi</taxon>
        <taxon>Dikarya</taxon>
        <taxon>Ascomycota</taxon>
        <taxon>Pezizomycotina</taxon>
        <taxon>Sordariomycetes</taxon>
        <taxon>Hypocreomycetidae</taxon>
        <taxon>Hypocreales</taxon>
        <taxon>Nectriaceae</taxon>
        <taxon>Neonectria</taxon>
    </lineage>
</organism>
<dbReference type="Gene3D" id="3.40.630.30">
    <property type="match status" value="1"/>
</dbReference>
<proteinExistence type="predicted"/>
<protein>
    <recommendedName>
        <fullName evidence="3">N-acetyltransferase domain-containing protein</fullName>
    </recommendedName>
</protein>